<keyword evidence="2" id="KW-1185">Reference proteome</keyword>
<dbReference type="EMBL" id="CP113520">
    <property type="protein sequence ID" value="WAJ30159.1"/>
    <property type="molecule type" value="Genomic_DNA"/>
</dbReference>
<evidence type="ECO:0000313" key="2">
    <source>
        <dbReference type="Proteomes" id="UP001163223"/>
    </source>
</evidence>
<protein>
    <submittedName>
        <fullName evidence="1">Uncharacterized protein</fullName>
    </submittedName>
</protein>
<sequence>MQSSNAAHTRAEGHFLPKIDQHEKGSAMGLIRADAEARREKTAKLKALRLAHEATEPQEAAAKPPARKRVKRGRT</sequence>
<organism evidence="1 2">
    <name type="scientific">Antarcticirhabdus aurantiaca</name>
    <dbReference type="NCBI Taxonomy" id="2606717"/>
    <lineage>
        <taxon>Bacteria</taxon>
        <taxon>Pseudomonadati</taxon>
        <taxon>Pseudomonadota</taxon>
        <taxon>Alphaproteobacteria</taxon>
        <taxon>Hyphomicrobiales</taxon>
        <taxon>Aurantimonadaceae</taxon>
        <taxon>Antarcticirhabdus</taxon>
    </lineage>
</organism>
<reference evidence="1" key="1">
    <citation type="submission" date="2022-11" db="EMBL/GenBank/DDBJ databases">
        <title>beta-Carotene-producing bacterium, Jeongeuplla avenae sp. nov., alleviates the salt stress of Arabidopsis seedlings.</title>
        <authorList>
            <person name="Jiang L."/>
            <person name="Lee J."/>
        </authorList>
    </citation>
    <scope>NUCLEOTIDE SEQUENCE</scope>
    <source>
        <strain evidence="1">DY_R2A_6</strain>
    </source>
</reference>
<evidence type="ECO:0000313" key="1">
    <source>
        <dbReference type="EMBL" id="WAJ30159.1"/>
    </source>
</evidence>
<gene>
    <name evidence="1" type="ORF">OXU80_08110</name>
</gene>
<name>A0ACD4NTR5_9HYPH</name>
<dbReference type="Proteomes" id="UP001163223">
    <property type="component" value="Chromosome"/>
</dbReference>
<proteinExistence type="predicted"/>
<accession>A0ACD4NTR5</accession>